<gene>
    <name evidence="2" type="ORF">DYB37_013425</name>
</gene>
<dbReference type="InterPro" id="IPR004875">
    <property type="entry name" value="DDE_SF_endonuclease_dom"/>
</dbReference>
<dbReference type="PANTHER" id="PTHR19303:SF57">
    <property type="entry name" value="HTH CENPB-TYPE DOMAIN-CONTAINING PROTEIN"/>
    <property type="match status" value="1"/>
</dbReference>
<feature type="domain" description="DDE-1" evidence="1">
    <location>
        <begin position="220"/>
        <end position="395"/>
    </location>
</feature>
<proteinExistence type="predicted"/>
<name>A0A418EQ34_APHAT</name>
<evidence type="ECO:0000259" key="1">
    <source>
        <dbReference type="Pfam" id="PF03184"/>
    </source>
</evidence>
<dbReference type="EMBL" id="QUTH01003835">
    <property type="protein sequence ID" value="RHZ17027.1"/>
    <property type="molecule type" value="Genomic_DNA"/>
</dbReference>
<dbReference type="GO" id="GO:0003677">
    <property type="term" value="F:DNA binding"/>
    <property type="evidence" value="ECO:0007669"/>
    <property type="project" value="TreeGrafter"/>
</dbReference>
<sequence length="403" mass="46726">MEHDTSNQLSHPVRRHTYPISLKKQVVALRDFMSIREIGDHLGVHYSNVRNWVRVANKLSDFKRNKKSSNVPGAGRPPILPQPDALLEFMDTPRHQERALTWFHMVNFLKKHQQQWLQTYIERQADGCGYDKLLRLLQRFSARHGYTYQQACTAKRTITDLKSTRAEFAVRFCSEHRSLPDDCVYNVDETGIQYDMPPRYIWSKIGGTPKLSKGEKHSYRMTAVLTIRRDGEKLPILFVIKGQPGGHIDNKELPTFPSGHYYAMQSKAWMDAHVWRQYLWWLLAERVTGRSLLVLDNFDAHVSEEGVDTAAEIGYDVCPLPPNATSHCQPLDVSIMAPFKRHLRDLWIAEDTIEHDEEDDQDWMSPTAHVKRTTMIKRAIMAWEKITPEQVRASFLKAIPKPD</sequence>
<dbReference type="GO" id="GO:0005634">
    <property type="term" value="C:nucleus"/>
    <property type="evidence" value="ECO:0007669"/>
    <property type="project" value="TreeGrafter"/>
</dbReference>
<comment type="caution">
    <text evidence="2">The sequence shown here is derived from an EMBL/GenBank/DDBJ whole genome shotgun (WGS) entry which is preliminary data.</text>
</comment>
<organism evidence="2 3">
    <name type="scientific">Aphanomyces astaci</name>
    <name type="common">Crayfish plague agent</name>
    <dbReference type="NCBI Taxonomy" id="112090"/>
    <lineage>
        <taxon>Eukaryota</taxon>
        <taxon>Sar</taxon>
        <taxon>Stramenopiles</taxon>
        <taxon>Oomycota</taxon>
        <taxon>Saprolegniomycetes</taxon>
        <taxon>Saprolegniales</taxon>
        <taxon>Verrucalvaceae</taxon>
        <taxon>Aphanomyces</taxon>
    </lineage>
</organism>
<accession>A0A418EQ34</accession>
<dbReference type="InterPro" id="IPR036397">
    <property type="entry name" value="RNaseH_sf"/>
</dbReference>
<dbReference type="AlphaFoldDB" id="A0A418EQ34"/>
<dbReference type="Pfam" id="PF03184">
    <property type="entry name" value="DDE_1"/>
    <property type="match status" value="1"/>
</dbReference>
<dbReference type="Gene3D" id="3.30.420.10">
    <property type="entry name" value="Ribonuclease H-like superfamily/Ribonuclease H"/>
    <property type="match status" value="1"/>
</dbReference>
<evidence type="ECO:0000313" key="2">
    <source>
        <dbReference type="EMBL" id="RHZ17027.1"/>
    </source>
</evidence>
<reference evidence="2 3" key="1">
    <citation type="submission" date="2018-08" db="EMBL/GenBank/DDBJ databases">
        <title>Aphanomyces genome sequencing and annotation.</title>
        <authorList>
            <person name="Minardi D."/>
            <person name="Oidtmann B."/>
            <person name="Van Der Giezen M."/>
            <person name="Studholme D.J."/>
        </authorList>
    </citation>
    <scope>NUCLEOTIDE SEQUENCE [LARGE SCALE GENOMIC DNA]</scope>
    <source>
        <strain evidence="2 3">Da</strain>
    </source>
</reference>
<evidence type="ECO:0000313" key="3">
    <source>
        <dbReference type="Proteomes" id="UP000285430"/>
    </source>
</evidence>
<dbReference type="InterPro" id="IPR050863">
    <property type="entry name" value="CenT-Element_Derived"/>
</dbReference>
<dbReference type="PANTHER" id="PTHR19303">
    <property type="entry name" value="TRANSPOSON"/>
    <property type="match status" value="1"/>
</dbReference>
<dbReference type="Proteomes" id="UP000285430">
    <property type="component" value="Unassembled WGS sequence"/>
</dbReference>
<dbReference type="VEuPathDB" id="FungiDB:H257_18781"/>
<protein>
    <recommendedName>
        <fullName evidence="1">DDE-1 domain-containing protein</fullName>
    </recommendedName>
</protein>